<dbReference type="InterPro" id="IPR014419">
    <property type="entry name" value="HutZ"/>
</dbReference>
<proteinExistence type="predicted"/>
<sequence length="179" mass="20050">MTNQQQCQAFWQDRRSVILSTTNLEGVLETSITPFITDEAGNLYVFISELAQHTQNILRQLSDSSISPKQVKTSNLISGLLIADESGTEQAFARERLTLQLLPSEILRDSEGFSALLLRFEQTFGEVIPLLVSLLDFHLIQLKVIKGGYVKGFGQAFTFKGCPCQELEPVKQERDKNKG</sequence>
<protein>
    <recommendedName>
        <fullName evidence="2">Pyridoxamine 5'-phosphate oxidase putative domain-containing protein</fullName>
    </recommendedName>
</protein>
<dbReference type="InterPro" id="IPR012349">
    <property type="entry name" value="Split_barrel_FMN-bd"/>
</dbReference>
<dbReference type="PIRSF" id="PIRSF004633">
    <property type="entry name" value="UCP_PLP_oxd"/>
    <property type="match status" value="1"/>
</dbReference>
<dbReference type="Gene3D" id="2.30.110.10">
    <property type="entry name" value="Electron Transport, Fmn-binding Protein, Chain A"/>
    <property type="match status" value="1"/>
</dbReference>
<accession>A0A3B0WR29</accession>
<dbReference type="SUPFAM" id="SSF50475">
    <property type="entry name" value="FMN-binding split barrel"/>
    <property type="match status" value="1"/>
</dbReference>
<evidence type="ECO:0008006" key="2">
    <source>
        <dbReference type="Google" id="ProtNLM"/>
    </source>
</evidence>
<name>A0A3B0WR29_9ZZZZ</name>
<dbReference type="EMBL" id="UOFC01000112">
    <property type="protein sequence ID" value="VAW46716.1"/>
    <property type="molecule type" value="Genomic_DNA"/>
</dbReference>
<organism evidence="1">
    <name type="scientific">hydrothermal vent metagenome</name>
    <dbReference type="NCBI Taxonomy" id="652676"/>
    <lineage>
        <taxon>unclassified sequences</taxon>
        <taxon>metagenomes</taxon>
        <taxon>ecological metagenomes</taxon>
    </lineage>
</organism>
<dbReference type="AlphaFoldDB" id="A0A3B0WR29"/>
<evidence type="ECO:0000313" key="1">
    <source>
        <dbReference type="EMBL" id="VAW46716.1"/>
    </source>
</evidence>
<reference evidence="1" key="1">
    <citation type="submission" date="2018-06" db="EMBL/GenBank/DDBJ databases">
        <authorList>
            <person name="Zhirakovskaya E."/>
        </authorList>
    </citation>
    <scope>NUCLEOTIDE SEQUENCE</scope>
</reference>
<gene>
    <name evidence="1" type="ORF">MNBD_GAMMA03-588</name>
</gene>